<dbReference type="RefSeq" id="WP_050727246.1">
    <property type="nucleotide sequence ID" value="NZ_CP012332.1"/>
</dbReference>
<dbReference type="InterPro" id="IPR011990">
    <property type="entry name" value="TPR-like_helical_dom_sf"/>
</dbReference>
<dbReference type="EMBL" id="CP012332">
    <property type="protein sequence ID" value="AKU93188.1"/>
    <property type="molecule type" value="Genomic_DNA"/>
</dbReference>
<dbReference type="Gene3D" id="1.25.40.10">
    <property type="entry name" value="Tetratricopeptide repeat domain"/>
    <property type="match status" value="1"/>
</dbReference>
<keyword evidence="1" id="KW-0802">TPR repeat</keyword>
<evidence type="ECO:0000313" key="3">
    <source>
        <dbReference type="EMBL" id="AKU93188.1"/>
    </source>
</evidence>
<protein>
    <submittedName>
        <fullName evidence="3">Uncharacterized protein</fullName>
    </submittedName>
</protein>
<dbReference type="KEGG" id="vin:AKJ08_3575"/>
<gene>
    <name evidence="3" type="ORF">AKJ08_3575</name>
</gene>
<evidence type="ECO:0000256" key="1">
    <source>
        <dbReference type="PROSITE-ProRule" id="PRU00339"/>
    </source>
</evidence>
<dbReference type="Proteomes" id="UP000055590">
    <property type="component" value="Chromosome"/>
</dbReference>
<reference evidence="3 4" key="1">
    <citation type="submission" date="2015-08" db="EMBL/GenBank/DDBJ databases">
        <authorList>
            <person name="Babu N.S."/>
            <person name="Beckwith C.J."/>
            <person name="Beseler K.G."/>
            <person name="Brison A."/>
            <person name="Carone J.V."/>
            <person name="Caskin T.P."/>
            <person name="Diamond M."/>
            <person name="Durham M.E."/>
            <person name="Foxe J.M."/>
            <person name="Go M."/>
            <person name="Henderson B.A."/>
            <person name="Jones I.B."/>
            <person name="McGettigan J.A."/>
            <person name="Micheletti S.J."/>
            <person name="Nasrallah M.E."/>
            <person name="Ortiz D."/>
            <person name="Piller C.R."/>
            <person name="Privatt S.R."/>
            <person name="Schneider S.L."/>
            <person name="Sharp S."/>
            <person name="Smith T.C."/>
            <person name="Stanton J.D."/>
            <person name="Ullery H.E."/>
            <person name="Wilson R.J."/>
            <person name="Serrano M.G."/>
            <person name="Buck G."/>
            <person name="Lee V."/>
            <person name="Wang Y."/>
            <person name="Carvalho R."/>
            <person name="Voegtly L."/>
            <person name="Shi R."/>
            <person name="Duckworth R."/>
            <person name="Johnson A."/>
            <person name="Loviza R."/>
            <person name="Walstead R."/>
            <person name="Shah Z."/>
            <person name="Kiflezghi M."/>
            <person name="Wade K."/>
            <person name="Ball S.L."/>
            <person name="Bradley K.W."/>
            <person name="Asai D.J."/>
            <person name="Bowman C.A."/>
            <person name="Russell D.A."/>
            <person name="Pope W.H."/>
            <person name="Jacobs-Sera D."/>
            <person name="Hendrix R.W."/>
            <person name="Hatfull G.F."/>
        </authorList>
    </citation>
    <scope>NUCLEOTIDE SEQUENCE [LARGE SCALE GENOMIC DNA]</scope>
    <source>
        <strain evidence="3 4">DSM 27710</strain>
    </source>
</reference>
<dbReference type="PROSITE" id="PS50005">
    <property type="entry name" value="TPR"/>
    <property type="match status" value="1"/>
</dbReference>
<evidence type="ECO:0000313" key="4">
    <source>
        <dbReference type="Proteomes" id="UP000055590"/>
    </source>
</evidence>
<name>A0A0K1PI19_9BACT</name>
<keyword evidence="4" id="KW-1185">Reference proteome</keyword>
<dbReference type="SUPFAM" id="SSF48452">
    <property type="entry name" value="TPR-like"/>
    <property type="match status" value="1"/>
</dbReference>
<proteinExistence type="predicted"/>
<feature type="region of interest" description="Disordered" evidence="2">
    <location>
        <begin position="63"/>
        <end position="95"/>
    </location>
</feature>
<evidence type="ECO:0000256" key="2">
    <source>
        <dbReference type="SAM" id="MobiDB-lite"/>
    </source>
</evidence>
<sequence>MAGSAWQFEEHAEAIVAFEEVERRFPDGELASKARFQIGVEQLALREPEAALASFVQALKRHPDPESVQAEISRARRQVPEARRLEHSQKNGIEG</sequence>
<accession>A0A0K1PI19</accession>
<feature type="compositionally biased region" description="Basic and acidic residues" evidence="2">
    <location>
        <begin position="78"/>
        <end position="89"/>
    </location>
</feature>
<dbReference type="STRING" id="1391653.AKJ08_3575"/>
<dbReference type="AlphaFoldDB" id="A0A0K1PI19"/>
<organism evidence="3 4">
    <name type="scientific">Vulgatibacter incomptus</name>
    <dbReference type="NCBI Taxonomy" id="1391653"/>
    <lineage>
        <taxon>Bacteria</taxon>
        <taxon>Pseudomonadati</taxon>
        <taxon>Myxococcota</taxon>
        <taxon>Myxococcia</taxon>
        <taxon>Myxococcales</taxon>
        <taxon>Cystobacterineae</taxon>
        <taxon>Vulgatibacteraceae</taxon>
        <taxon>Vulgatibacter</taxon>
    </lineage>
</organism>
<dbReference type="InterPro" id="IPR019734">
    <property type="entry name" value="TPR_rpt"/>
</dbReference>
<feature type="repeat" description="TPR" evidence="1">
    <location>
        <begin position="32"/>
        <end position="65"/>
    </location>
</feature>